<keyword evidence="2" id="KW-0964">Secreted</keyword>
<dbReference type="OrthoDB" id="1496095at2"/>
<name>A0A5B8U4N4_9ACTN</name>
<dbReference type="Proteomes" id="UP000321805">
    <property type="component" value="Chromosome"/>
</dbReference>
<dbReference type="PANTHER" id="PTHR24264">
    <property type="entry name" value="TRYPSIN-RELATED"/>
    <property type="match status" value="1"/>
</dbReference>
<evidence type="ECO:0000259" key="8">
    <source>
        <dbReference type="PROSITE" id="PS50240"/>
    </source>
</evidence>
<evidence type="ECO:0000313" key="10">
    <source>
        <dbReference type="Proteomes" id="UP000321805"/>
    </source>
</evidence>
<dbReference type="PANTHER" id="PTHR24264:SF65">
    <property type="entry name" value="SRCR DOMAIN-CONTAINING PROTEIN"/>
    <property type="match status" value="1"/>
</dbReference>
<dbReference type="PROSITE" id="PS50240">
    <property type="entry name" value="TRYPSIN_DOM"/>
    <property type="match status" value="1"/>
</dbReference>
<gene>
    <name evidence="9" type="ORF">FSW04_08515</name>
</gene>
<dbReference type="PROSITE" id="PS00135">
    <property type="entry name" value="TRYPSIN_SER"/>
    <property type="match status" value="1"/>
</dbReference>
<evidence type="ECO:0000256" key="3">
    <source>
        <dbReference type="ARBA" id="ARBA00022670"/>
    </source>
</evidence>
<dbReference type="SUPFAM" id="SSF50494">
    <property type="entry name" value="Trypsin-like serine proteases"/>
    <property type="match status" value="1"/>
</dbReference>
<feature type="domain" description="Peptidase S1" evidence="8">
    <location>
        <begin position="92"/>
        <end position="330"/>
    </location>
</feature>
<dbReference type="Gene3D" id="2.40.10.10">
    <property type="entry name" value="Trypsin-like serine proteases"/>
    <property type="match status" value="1"/>
</dbReference>
<evidence type="ECO:0000256" key="7">
    <source>
        <dbReference type="SAM" id="Phobius"/>
    </source>
</evidence>
<dbReference type="PRINTS" id="PR00722">
    <property type="entry name" value="CHYMOTRYPSIN"/>
</dbReference>
<dbReference type="EMBL" id="CP042430">
    <property type="protein sequence ID" value="QEC47612.1"/>
    <property type="molecule type" value="Genomic_DNA"/>
</dbReference>
<dbReference type="AlphaFoldDB" id="A0A5B8U4N4"/>
<dbReference type="InterPro" id="IPR050127">
    <property type="entry name" value="Serine_Proteases_S1"/>
</dbReference>
<dbReference type="KEGG" id="bsol:FSW04_08515"/>
<comment type="subcellular location">
    <subcellularLocation>
        <location evidence="1">Secreted</location>
    </subcellularLocation>
</comment>
<evidence type="ECO:0000256" key="1">
    <source>
        <dbReference type="ARBA" id="ARBA00004613"/>
    </source>
</evidence>
<reference evidence="9 10" key="1">
    <citation type="journal article" date="2018" name="J. Microbiol.">
        <title>Baekduia soli gen. nov., sp. nov., a novel bacterium isolated from the soil of Baekdu Mountain and proposal of a novel family name, Baekduiaceae fam. nov.</title>
        <authorList>
            <person name="An D.S."/>
            <person name="Siddiqi M.Z."/>
            <person name="Kim K.H."/>
            <person name="Yu H.S."/>
            <person name="Im W.T."/>
        </authorList>
    </citation>
    <scope>NUCLEOTIDE SEQUENCE [LARGE SCALE GENOMIC DNA]</scope>
    <source>
        <strain evidence="9 10">BR7-21</strain>
    </source>
</reference>
<dbReference type="InterPro" id="IPR033116">
    <property type="entry name" value="TRYPSIN_SER"/>
</dbReference>
<sequence>MTAGSSPMWAARSEFCMKSLDIEGCVRLGVSAPPGRRAPSRLPSRVSLKFLPKAAVERRMRRVTMVLAALVATLVGAAGGQAATTGTVAPRIVGGTTASPTDAPWQALVLPGQFLCGGSILDATHVVTAAHCVYDTTDNDAVSSPDEIRVYGGVSDRRQLTGGSVQRVTVISVAIKPDFDPVAFSNDAAVLTLQAPGFSFNGDSVKPIALDDVGHDPSFSDNLQISGWGSTAAQAAGGTNPPTLSNTLQVISDLHKASCAPYGGIDTTIQICAGTLGKDACQGDSGGPLAQSISGTWRLVGIISWGVGCATAQYPGVYTRVAGPDVHAFLVNPTARAETVPVNTSAPVVTGTPAVGGVLSCAAGAWSSGHATEMSFVAADGTVLSTSGSLTVPASVAGSTVTCTVTYANFSGTTTARSAPVAIPAPVPVPVATPPAVITPPPTSTAPQGLPVIPADTRAPTAKVTSARCRGASCVLKLSVSDPQPSSGLARVSVSVTTSYRTSCVRKGKRRSCTKTTRKTLKARATGTGTYTVSTGRLRKGTHVFSVAAADQAGNRQSRAVKVTRRTSR</sequence>
<evidence type="ECO:0000256" key="2">
    <source>
        <dbReference type="ARBA" id="ARBA00022525"/>
    </source>
</evidence>
<keyword evidence="7" id="KW-0472">Membrane</keyword>
<keyword evidence="3 6" id="KW-0645">Protease</keyword>
<evidence type="ECO:0000256" key="6">
    <source>
        <dbReference type="RuleBase" id="RU363034"/>
    </source>
</evidence>
<dbReference type="GO" id="GO:0004252">
    <property type="term" value="F:serine-type endopeptidase activity"/>
    <property type="evidence" value="ECO:0007669"/>
    <property type="project" value="InterPro"/>
</dbReference>
<dbReference type="InterPro" id="IPR009003">
    <property type="entry name" value="Peptidase_S1_PA"/>
</dbReference>
<dbReference type="InterPro" id="IPR043504">
    <property type="entry name" value="Peptidase_S1_PA_chymotrypsin"/>
</dbReference>
<accession>A0A5B8U4N4</accession>
<dbReference type="GO" id="GO:0005615">
    <property type="term" value="C:extracellular space"/>
    <property type="evidence" value="ECO:0007669"/>
    <property type="project" value="TreeGrafter"/>
</dbReference>
<evidence type="ECO:0000313" key="9">
    <source>
        <dbReference type="EMBL" id="QEC47612.1"/>
    </source>
</evidence>
<dbReference type="CDD" id="cd00190">
    <property type="entry name" value="Tryp_SPc"/>
    <property type="match status" value="1"/>
</dbReference>
<dbReference type="SMART" id="SM00020">
    <property type="entry name" value="Tryp_SPc"/>
    <property type="match status" value="1"/>
</dbReference>
<feature type="transmembrane region" description="Helical" evidence="7">
    <location>
        <begin position="63"/>
        <end position="83"/>
    </location>
</feature>
<dbReference type="GO" id="GO:0006508">
    <property type="term" value="P:proteolysis"/>
    <property type="evidence" value="ECO:0007669"/>
    <property type="project" value="UniProtKB-KW"/>
</dbReference>
<keyword evidence="4 6" id="KW-0378">Hydrolase</keyword>
<keyword evidence="7" id="KW-1133">Transmembrane helix</keyword>
<dbReference type="PROSITE" id="PS00134">
    <property type="entry name" value="TRYPSIN_HIS"/>
    <property type="match status" value="1"/>
</dbReference>
<dbReference type="InterPro" id="IPR018114">
    <property type="entry name" value="TRYPSIN_HIS"/>
</dbReference>
<organism evidence="9 10">
    <name type="scientific">Baekduia soli</name>
    <dbReference type="NCBI Taxonomy" id="496014"/>
    <lineage>
        <taxon>Bacteria</taxon>
        <taxon>Bacillati</taxon>
        <taxon>Actinomycetota</taxon>
        <taxon>Thermoleophilia</taxon>
        <taxon>Solirubrobacterales</taxon>
        <taxon>Baekduiaceae</taxon>
        <taxon>Baekduia</taxon>
    </lineage>
</organism>
<dbReference type="FunFam" id="2.40.10.10:FF:000002">
    <property type="entry name" value="Transmembrane protease serine"/>
    <property type="match status" value="1"/>
</dbReference>
<evidence type="ECO:0000256" key="4">
    <source>
        <dbReference type="ARBA" id="ARBA00022801"/>
    </source>
</evidence>
<dbReference type="InterPro" id="IPR001254">
    <property type="entry name" value="Trypsin_dom"/>
</dbReference>
<dbReference type="InterPro" id="IPR001314">
    <property type="entry name" value="Peptidase_S1A"/>
</dbReference>
<keyword evidence="6" id="KW-0720">Serine protease</keyword>
<keyword evidence="5" id="KW-1015">Disulfide bond</keyword>
<dbReference type="Pfam" id="PF00089">
    <property type="entry name" value="Trypsin"/>
    <property type="match status" value="1"/>
</dbReference>
<keyword evidence="7" id="KW-0812">Transmembrane</keyword>
<protein>
    <submittedName>
        <fullName evidence="9">Trypsin-like serine protease</fullName>
    </submittedName>
</protein>
<keyword evidence="10" id="KW-1185">Reference proteome</keyword>
<evidence type="ECO:0000256" key="5">
    <source>
        <dbReference type="ARBA" id="ARBA00023157"/>
    </source>
</evidence>
<proteinExistence type="predicted"/>